<dbReference type="Pfam" id="PF13692">
    <property type="entry name" value="Glyco_trans_1_4"/>
    <property type="match status" value="1"/>
</dbReference>
<dbReference type="RefSeq" id="WP_302910232.1">
    <property type="nucleotide sequence ID" value="NZ_JAUMIS010000002.1"/>
</dbReference>
<dbReference type="NCBIfam" id="TIGR03087">
    <property type="entry name" value="stp1"/>
    <property type="match status" value="1"/>
</dbReference>
<dbReference type="Gene3D" id="3.40.50.2000">
    <property type="entry name" value="Glycogen Phosphorylase B"/>
    <property type="match status" value="2"/>
</dbReference>
<proteinExistence type="predicted"/>
<reference evidence="1" key="1">
    <citation type="submission" date="2023-07" db="EMBL/GenBank/DDBJ databases">
        <title>Marinobacter sp. chi1 genome sequencing and assembly.</title>
        <authorList>
            <person name="Park S."/>
        </authorList>
    </citation>
    <scope>NUCLEOTIDE SEQUENCE</scope>
    <source>
        <strain evidence="1">Chi1</strain>
    </source>
</reference>
<comment type="caution">
    <text evidence="1">The sequence shown here is derived from an EMBL/GenBank/DDBJ whole genome shotgun (WGS) entry which is preliminary data.</text>
</comment>
<dbReference type="CDD" id="cd03801">
    <property type="entry name" value="GT4_PimA-like"/>
    <property type="match status" value="1"/>
</dbReference>
<dbReference type="Proteomes" id="UP001168640">
    <property type="component" value="Unassembled WGS sequence"/>
</dbReference>
<sequence length="406" mass="45990">MKIIVLSHRVPFPPNKGEKIRTFHQIQYLASRGHDVVVLAPYESAKEIEHAVALEKKLAIRVQMFPLNSKIARLARGFVTNQALTASCFYCARLQRTFDELLGSRSIDAVLCTGSAMAPYVFRNKSLMGAPRKSEVRLLMDFMDLDSDKWRQYQTSSSLPMSLVYSREAKLISAIEKQSYQVFDECFFVSANEIDLFAAQLPESSRLRVLGNGIDTKLFFPLRRTANPRKPVFLFTGVMNYKPNEDAVQWFVETIWDDIKKEWPEAQFVVAGMNPSSKIRELGKKPGIVVTGFVDDIVPYYQKADVFVSPFRFARGVQNKILQALACGLPVVTTQMGLEGINAKPGEEILVANTGEEFAEAIRRLLTDAELSQRFSENSPHYIQRNHSWDSILKDLVASLETRTYV</sequence>
<dbReference type="SUPFAM" id="SSF53756">
    <property type="entry name" value="UDP-Glycosyltransferase/glycogen phosphorylase"/>
    <property type="match status" value="1"/>
</dbReference>
<evidence type="ECO:0000313" key="2">
    <source>
        <dbReference type="Proteomes" id="UP001168640"/>
    </source>
</evidence>
<dbReference type="InterPro" id="IPR017521">
    <property type="entry name" value="Sugar_tfrase_PEP-CTERM_Stp1"/>
</dbReference>
<keyword evidence="2" id="KW-1185">Reference proteome</keyword>
<dbReference type="EMBL" id="JAUMIS010000002">
    <property type="protein sequence ID" value="MDO3722590.1"/>
    <property type="molecule type" value="Genomic_DNA"/>
</dbReference>
<evidence type="ECO:0000313" key="1">
    <source>
        <dbReference type="EMBL" id="MDO3722590.1"/>
    </source>
</evidence>
<name>A0ABT8W2W6_9GAMM</name>
<gene>
    <name evidence="1" type="ORF">QVZ43_12755</name>
</gene>
<dbReference type="PANTHER" id="PTHR12526">
    <property type="entry name" value="GLYCOSYLTRANSFERASE"/>
    <property type="match status" value="1"/>
</dbReference>
<organism evidence="1 2">
    <name type="scientific">Marinobacter suaedae</name>
    <dbReference type="NCBI Taxonomy" id="3057675"/>
    <lineage>
        <taxon>Bacteria</taxon>
        <taxon>Pseudomonadati</taxon>
        <taxon>Pseudomonadota</taxon>
        <taxon>Gammaproteobacteria</taxon>
        <taxon>Pseudomonadales</taxon>
        <taxon>Marinobacteraceae</taxon>
        <taxon>Marinobacter</taxon>
    </lineage>
</organism>
<protein>
    <submittedName>
        <fullName evidence="1">TIGR03087 family PEP-CTERM/XrtA system glycosyltransferase</fullName>
    </submittedName>
</protein>
<accession>A0ABT8W2W6</accession>